<reference evidence="14" key="1">
    <citation type="submission" date="2012-12" db="EMBL/GenBank/DDBJ databases">
        <authorList>
            <person name="Hellsten U."/>
            <person name="Grimwood J."/>
            <person name="Chapman J.A."/>
            <person name="Shapiro H."/>
            <person name="Aerts A."/>
            <person name="Otillar R.P."/>
            <person name="Terry A.Y."/>
            <person name="Boore J.L."/>
            <person name="Simakov O."/>
            <person name="Marletaz F."/>
            <person name="Cho S.-J."/>
            <person name="Edsinger-Gonzales E."/>
            <person name="Havlak P."/>
            <person name="Kuo D.-H."/>
            <person name="Larsson T."/>
            <person name="Lv J."/>
            <person name="Arendt D."/>
            <person name="Savage R."/>
            <person name="Osoegawa K."/>
            <person name="de Jong P."/>
            <person name="Lindberg D.R."/>
            <person name="Seaver E.C."/>
            <person name="Weisblat D.A."/>
            <person name="Putnam N.H."/>
            <person name="Grigoriev I.V."/>
            <person name="Rokhsar D.S."/>
        </authorList>
    </citation>
    <scope>NUCLEOTIDE SEQUENCE</scope>
</reference>
<comment type="similarity">
    <text evidence="4">Belongs to the FRG1 family.</text>
</comment>
<evidence type="ECO:0000256" key="7">
    <source>
        <dbReference type="ARBA" id="ARBA00022541"/>
    </source>
</evidence>
<dbReference type="CTD" id="20195220"/>
<dbReference type="OrthoDB" id="5539371at2759"/>
<evidence type="ECO:0000256" key="8">
    <source>
        <dbReference type="ARBA" id="ARBA00022552"/>
    </source>
</evidence>
<dbReference type="Proteomes" id="UP000015101">
    <property type="component" value="Unassembled WGS sequence"/>
</dbReference>
<keyword evidence="14" id="KW-1185">Reference proteome</keyword>
<dbReference type="GO" id="GO:0007517">
    <property type="term" value="P:muscle organ development"/>
    <property type="evidence" value="ECO:0007669"/>
    <property type="project" value="UniProtKB-KW"/>
</dbReference>
<organism evidence="13 14">
    <name type="scientific">Helobdella robusta</name>
    <name type="common">Californian leech</name>
    <dbReference type="NCBI Taxonomy" id="6412"/>
    <lineage>
        <taxon>Eukaryota</taxon>
        <taxon>Metazoa</taxon>
        <taxon>Spiralia</taxon>
        <taxon>Lophotrochozoa</taxon>
        <taxon>Annelida</taxon>
        <taxon>Clitellata</taxon>
        <taxon>Hirudinea</taxon>
        <taxon>Rhynchobdellida</taxon>
        <taxon>Glossiphoniidae</taxon>
        <taxon>Helobdella</taxon>
    </lineage>
</organism>
<dbReference type="GO" id="GO:0005730">
    <property type="term" value="C:nucleolus"/>
    <property type="evidence" value="ECO:0000318"/>
    <property type="project" value="GO_Central"/>
</dbReference>
<dbReference type="GO" id="GO:0015030">
    <property type="term" value="C:Cajal body"/>
    <property type="evidence" value="ECO:0007669"/>
    <property type="project" value="UniProtKB-SubCell"/>
</dbReference>
<keyword evidence="8" id="KW-0698">rRNA processing</keyword>
<dbReference type="STRING" id="6412.T1EF68"/>
<dbReference type="GO" id="GO:0051015">
    <property type="term" value="F:actin filament binding"/>
    <property type="evidence" value="ECO:0000318"/>
    <property type="project" value="GO_Central"/>
</dbReference>
<dbReference type="GO" id="GO:0055120">
    <property type="term" value="C:striated muscle dense body"/>
    <property type="evidence" value="ECO:0000318"/>
    <property type="project" value="GO_Central"/>
</dbReference>
<reference evidence="12 14" key="2">
    <citation type="journal article" date="2013" name="Nature">
        <title>Insights into bilaterian evolution from three spiralian genomes.</title>
        <authorList>
            <person name="Simakov O."/>
            <person name="Marletaz F."/>
            <person name="Cho S.J."/>
            <person name="Edsinger-Gonzales E."/>
            <person name="Havlak P."/>
            <person name="Hellsten U."/>
            <person name="Kuo D.H."/>
            <person name="Larsson T."/>
            <person name="Lv J."/>
            <person name="Arendt D."/>
            <person name="Savage R."/>
            <person name="Osoegawa K."/>
            <person name="de Jong P."/>
            <person name="Grimwood J."/>
            <person name="Chapman J.A."/>
            <person name="Shapiro H."/>
            <person name="Aerts A."/>
            <person name="Otillar R.P."/>
            <person name="Terry A.Y."/>
            <person name="Boore J.L."/>
            <person name="Grigoriev I.V."/>
            <person name="Lindberg D.R."/>
            <person name="Seaver E.C."/>
            <person name="Weisblat D.A."/>
            <person name="Putnam N.H."/>
            <person name="Rokhsar D.S."/>
        </authorList>
    </citation>
    <scope>NUCLEOTIDE SEQUENCE</scope>
</reference>
<dbReference type="EMBL" id="KB096275">
    <property type="protein sequence ID" value="ESO06962.1"/>
    <property type="molecule type" value="Genomic_DNA"/>
</dbReference>
<keyword evidence="9" id="KW-0539">Nucleus</keyword>
<keyword evidence="7" id="KW-0517">Myogenesis</keyword>
<name>T1EF68_HELRO</name>
<dbReference type="GeneID" id="20195220"/>
<dbReference type="PANTHER" id="PTHR12928:SF0">
    <property type="entry name" value="FSHD REGION GENE 1"/>
    <property type="match status" value="1"/>
</dbReference>
<dbReference type="GO" id="GO:0071013">
    <property type="term" value="C:catalytic step 2 spliceosome"/>
    <property type="evidence" value="ECO:0000318"/>
    <property type="project" value="GO_Central"/>
</dbReference>
<dbReference type="HOGENOM" id="CLU_094616_0_0_1"/>
<evidence type="ECO:0000256" key="6">
    <source>
        <dbReference type="ARBA" id="ARBA00022517"/>
    </source>
</evidence>
<dbReference type="GO" id="GO:0006364">
    <property type="term" value="P:rRNA processing"/>
    <property type="evidence" value="ECO:0007669"/>
    <property type="project" value="UniProtKB-KW"/>
</dbReference>
<dbReference type="InterPro" id="IPR008999">
    <property type="entry name" value="Actin-crosslinking"/>
</dbReference>
<dbReference type="FunFam" id="2.80.10.50:FF:000061">
    <property type="entry name" value="Protein FRG1"/>
    <property type="match status" value="1"/>
</dbReference>
<accession>T1EF68</accession>
<dbReference type="Gene3D" id="2.80.10.50">
    <property type="match status" value="1"/>
</dbReference>
<dbReference type="InParanoid" id="T1EF68"/>
<dbReference type="RefSeq" id="XP_009015058.1">
    <property type="nucleotide sequence ID" value="XM_009016810.1"/>
</dbReference>
<evidence type="ECO:0000256" key="5">
    <source>
        <dbReference type="ARBA" id="ARBA00022490"/>
    </source>
</evidence>
<evidence type="ECO:0000256" key="11">
    <source>
        <dbReference type="SAM" id="MobiDB-lite"/>
    </source>
</evidence>
<reference evidence="13" key="3">
    <citation type="submission" date="2015-06" db="UniProtKB">
        <authorList>
            <consortium name="EnsemblMetazoa"/>
        </authorList>
    </citation>
    <scope>IDENTIFICATION</scope>
</reference>
<dbReference type="InterPro" id="IPR010414">
    <property type="entry name" value="FRG1"/>
</dbReference>
<dbReference type="PANTHER" id="PTHR12928">
    <property type="entry name" value="FRG1 PROTEIN"/>
    <property type="match status" value="1"/>
</dbReference>
<dbReference type="KEGG" id="hro:HELRODRAFT_110978"/>
<proteinExistence type="inferred from homology"/>
<keyword evidence="5" id="KW-0963">Cytoplasm</keyword>
<protein>
    <recommendedName>
        <fullName evidence="10">Protein FRG1 homolog</fullName>
    </recommendedName>
</protein>
<evidence type="ECO:0000256" key="3">
    <source>
        <dbReference type="ARBA" id="ARBA00004604"/>
    </source>
</evidence>
<dbReference type="EMBL" id="AMQM01003739">
    <property type="status" value="NOT_ANNOTATED_CDS"/>
    <property type="molecule type" value="Genomic_DNA"/>
</dbReference>
<feature type="region of interest" description="Disordered" evidence="11">
    <location>
        <begin position="18"/>
        <end position="42"/>
    </location>
</feature>
<comment type="subcellular location">
    <subcellularLocation>
        <location evidence="2">Cytoplasm</location>
    </subcellularLocation>
    <subcellularLocation>
        <location evidence="1">Nucleus</location>
        <location evidence="1">Cajal body</location>
    </subcellularLocation>
    <subcellularLocation>
        <location evidence="3">Nucleus</location>
        <location evidence="3">Nucleolus</location>
    </subcellularLocation>
</comment>
<dbReference type="OMA" id="IEQWEPI"/>
<dbReference type="Pfam" id="PF06229">
    <property type="entry name" value="FRG1"/>
    <property type="match status" value="1"/>
</dbReference>
<gene>
    <name evidence="13" type="primary">20195220</name>
    <name evidence="12" type="ORF">HELRODRAFT_110978</name>
</gene>
<dbReference type="eggNOG" id="KOG3962">
    <property type="taxonomic scope" value="Eukaryota"/>
</dbReference>
<evidence type="ECO:0000313" key="13">
    <source>
        <dbReference type="EnsemblMetazoa" id="HelroP110978"/>
    </source>
</evidence>
<evidence type="ECO:0000313" key="12">
    <source>
        <dbReference type="EMBL" id="ESO06962.1"/>
    </source>
</evidence>
<evidence type="ECO:0000256" key="2">
    <source>
        <dbReference type="ARBA" id="ARBA00004496"/>
    </source>
</evidence>
<dbReference type="FunCoup" id="T1EF68">
    <property type="interactions" value="1330"/>
</dbReference>
<evidence type="ECO:0000256" key="10">
    <source>
        <dbReference type="ARBA" id="ARBA00072064"/>
    </source>
</evidence>
<feature type="compositionally biased region" description="Polar residues" evidence="11">
    <location>
        <begin position="31"/>
        <end position="42"/>
    </location>
</feature>
<evidence type="ECO:0000256" key="9">
    <source>
        <dbReference type="ARBA" id="ARBA00023242"/>
    </source>
</evidence>
<dbReference type="EnsemblMetazoa" id="HelroT110978">
    <property type="protein sequence ID" value="HelroP110978"/>
    <property type="gene ID" value="HelroG110978"/>
</dbReference>
<dbReference type="CDD" id="cd23338">
    <property type="entry name" value="beta-trefoil_FSCN_FRG1"/>
    <property type="match status" value="1"/>
</dbReference>
<dbReference type="AlphaFoldDB" id="T1EF68"/>
<evidence type="ECO:0000256" key="1">
    <source>
        <dbReference type="ARBA" id="ARBA00004408"/>
    </source>
</evidence>
<dbReference type="SUPFAM" id="SSF50405">
    <property type="entry name" value="Actin-crosslinking proteins"/>
    <property type="match status" value="1"/>
</dbReference>
<evidence type="ECO:0000256" key="4">
    <source>
        <dbReference type="ARBA" id="ARBA00010878"/>
    </source>
</evidence>
<evidence type="ECO:0000313" key="14">
    <source>
        <dbReference type="Proteomes" id="UP000015101"/>
    </source>
</evidence>
<sequence length="266" mass="29792">MADPYTLVKGGKLKFKKGKNKKLKGMKDSATAKTSSETNQDELANQREDTLKHGGWWKIESFLQCTGAVAIEVGATNRYVQALDSGLFCLGNEHSLGEGPEAEEILTAMKTTDSHIALKSGYNKYLSVQSDGKVVGRSDAISSKEQWQPIFQDGKMALLGCNDCFLTMPEDGGKLFCKSKTATDKEYIQMRSCTKIEKPKSELDIDSGKIKDVELSYVKKYQSFEDRHIKVNPDDKKIVKKARIEGSLHETLLDRREKMKSDKFCK</sequence>
<keyword evidence="6" id="KW-0690">Ribosome biogenesis</keyword>